<evidence type="ECO:0000256" key="13">
    <source>
        <dbReference type="ARBA" id="ARBA00049334"/>
    </source>
</evidence>
<reference evidence="16 17" key="1">
    <citation type="submission" date="2022-11" db="EMBL/GenBank/DDBJ databases">
        <title>Minimal conservation of predation-associated metabolite biosynthetic gene clusters underscores biosynthetic potential of Myxococcota including descriptions for ten novel species: Archangium lansinium sp. nov., Myxococcus landrumus sp. nov., Nannocystis bai.</title>
        <authorList>
            <person name="Ahearne A."/>
            <person name="Stevens C."/>
            <person name="Dowd S."/>
        </authorList>
    </citation>
    <scope>NUCLEOTIDE SEQUENCE [LARGE SCALE GENOMIC DNA]</scope>
    <source>
        <strain evidence="16 17">BB15-2</strain>
    </source>
</reference>
<dbReference type="EC" id="1.14.11.8" evidence="4"/>
<dbReference type="Pfam" id="PF02668">
    <property type="entry name" value="TauD"/>
    <property type="match status" value="1"/>
</dbReference>
<evidence type="ECO:0000313" key="17">
    <source>
        <dbReference type="Proteomes" id="UP001221686"/>
    </source>
</evidence>
<proteinExistence type="inferred from homology"/>
<evidence type="ECO:0000256" key="10">
    <source>
        <dbReference type="ARBA" id="ARBA00031778"/>
    </source>
</evidence>
<protein>
    <recommendedName>
        <fullName evidence="4">trimethyllysine dioxygenase</fullName>
        <ecNumber evidence="4">1.14.11.8</ecNumber>
    </recommendedName>
    <alternativeName>
        <fullName evidence="10">Epsilon-trimethyllysine 2-oxoglutarate dioxygenase</fullName>
    </alternativeName>
    <alternativeName>
        <fullName evidence="9">TML hydroxylase</fullName>
    </alternativeName>
    <alternativeName>
        <fullName evidence="11">TML-alpha-ketoglutarate dioxygenase</fullName>
    </alternativeName>
</protein>
<comment type="caution">
    <text evidence="16">The sequence shown here is derived from an EMBL/GenBank/DDBJ whole genome shotgun (WGS) entry which is preliminary data.</text>
</comment>
<evidence type="ECO:0000256" key="9">
    <source>
        <dbReference type="ARBA" id="ARBA00030363"/>
    </source>
</evidence>
<comment type="cofactor">
    <cofactor evidence="1">
        <name>Fe(2+)</name>
        <dbReference type="ChEBI" id="CHEBI:29033"/>
    </cofactor>
</comment>
<keyword evidence="6 16" id="KW-0223">Dioxygenase</keyword>
<comment type="similarity">
    <text evidence="3">Belongs to the gamma-BBH/TMLD family.</text>
</comment>
<dbReference type="InterPro" id="IPR010376">
    <property type="entry name" value="GBBH-like_N"/>
</dbReference>
<dbReference type="EMBL" id="JAQNDL010000003">
    <property type="protein sequence ID" value="MDC0722244.1"/>
    <property type="molecule type" value="Genomic_DNA"/>
</dbReference>
<evidence type="ECO:0000256" key="8">
    <source>
        <dbReference type="ARBA" id="ARBA00023004"/>
    </source>
</evidence>
<keyword evidence="17" id="KW-1185">Reference proteome</keyword>
<comment type="function">
    <text evidence="12">Converts trimethyllysine (TML) into hydroxytrimethyllysine (HTML).</text>
</comment>
<evidence type="ECO:0000256" key="11">
    <source>
        <dbReference type="ARBA" id="ARBA00032283"/>
    </source>
</evidence>
<evidence type="ECO:0000256" key="12">
    <source>
        <dbReference type="ARBA" id="ARBA00046008"/>
    </source>
</evidence>
<evidence type="ECO:0000256" key="7">
    <source>
        <dbReference type="ARBA" id="ARBA00023002"/>
    </source>
</evidence>
<evidence type="ECO:0000256" key="5">
    <source>
        <dbReference type="ARBA" id="ARBA00022723"/>
    </source>
</evidence>
<dbReference type="InterPro" id="IPR050411">
    <property type="entry name" value="AlphaKG_dependent_hydroxylases"/>
</dbReference>
<dbReference type="Proteomes" id="UP001221686">
    <property type="component" value="Unassembled WGS sequence"/>
</dbReference>
<comment type="cofactor">
    <cofactor evidence="2">
        <name>L-ascorbate</name>
        <dbReference type="ChEBI" id="CHEBI:38290"/>
    </cofactor>
</comment>
<evidence type="ECO:0000259" key="14">
    <source>
        <dbReference type="Pfam" id="PF02668"/>
    </source>
</evidence>
<dbReference type="RefSeq" id="WP_272090779.1">
    <property type="nucleotide sequence ID" value="NZ_JAQNDL010000003.1"/>
</dbReference>
<dbReference type="Pfam" id="PF06155">
    <property type="entry name" value="GBBH-like_N"/>
    <property type="match status" value="1"/>
</dbReference>
<keyword evidence="7" id="KW-0560">Oxidoreductase</keyword>
<evidence type="ECO:0000256" key="6">
    <source>
        <dbReference type="ARBA" id="ARBA00022964"/>
    </source>
</evidence>
<evidence type="ECO:0000256" key="4">
    <source>
        <dbReference type="ARBA" id="ARBA00012267"/>
    </source>
</evidence>
<feature type="domain" description="TauD/TfdA-like" evidence="14">
    <location>
        <begin position="112"/>
        <end position="356"/>
    </location>
</feature>
<evidence type="ECO:0000313" key="16">
    <source>
        <dbReference type="EMBL" id="MDC0722244.1"/>
    </source>
</evidence>
<evidence type="ECO:0000259" key="15">
    <source>
        <dbReference type="Pfam" id="PF06155"/>
    </source>
</evidence>
<dbReference type="InterPro" id="IPR042098">
    <property type="entry name" value="TauD-like_sf"/>
</dbReference>
<keyword evidence="8" id="KW-0408">Iron</keyword>
<dbReference type="Gene3D" id="3.60.130.10">
    <property type="entry name" value="Clavaminate synthase-like"/>
    <property type="match status" value="1"/>
</dbReference>
<dbReference type="SUPFAM" id="SSF51197">
    <property type="entry name" value="Clavaminate synthase-like"/>
    <property type="match status" value="1"/>
</dbReference>
<evidence type="ECO:0000256" key="2">
    <source>
        <dbReference type="ARBA" id="ARBA00001961"/>
    </source>
</evidence>
<dbReference type="GO" id="GO:0051213">
    <property type="term" value="F:dioxygenase activity"/>
    <property type="evidence" value="ECO:0007669"/>
    <property type="project" value="UniProtKB-KW"/>
</dbReference>
<gene>
    <name evidence="16" type="ORF">POL25_35465</name>
</gene>
<dbReference type="PANTHER" id="PTHR10696:SF51">
    <property type="entry name" value="TRIMETHYLLYSINE DIOXYGENASE, MITOCHONDRIAL"/>
    <property type="match status" value="1"/>
</dbReference>
<feature type="domain" description="Gamma-butyrobetaine hydroxylase-like N-terminal" evidence="15">
    <location>
        <begin position="14"/>
        <end position="89"/>
    </location>
</feature>
<comment type="catalytic activity">
    <reaction evidence="13">
        <text>N(6),N(6),N(6)-trimethyl-L-lysine + 2-oxoglutarate + O2 = (3S)-3-hydroxy-N(6),N(6),N(6)-trimethyl-L-lysine + succinate + CO2</text>
        <dbReference type="Rhea" id="RHEA:14181"/>
        <dbReference type="ChEBI" id="CHEBI:15379"/>
        <dbReference type="ChEBI" id="CHEBI:16526"/>
        <dbReference type="ChEBI" id="CHEBI:16810"/>
        <dbReference type="ChEBI" id="CHEBI:30031"/>
        <dbReference type="ChEBI" id="CHEBI:58100"/>
        <dbReference type="ChEBI" id="CHEBI:141499"/>
        <dbReference type="EC" id="1.14.11.8"/>
    </reaction>
</comment>
<dbReference type="PANTHER" id="PTHR10696">
    <property type="entry name" value="GAMMA-BUTYROBETAINE HYDROXYLASE-RELATED"/>
    <property type="match status" value="1"/>
</dbReference>
<accession>A0ABT5EA65</accession>
<dbReference type="Gene3D" id="3.30.2020.30">
    <property type="match status" value="1"/>
</dbReference>
<organism evidence="16 17">
    <name type="scientific">Nannocystis bainbridge</name>
    <dbReference type="NCBI Taxonomy" id="2995303"/>
    <lineage>
        <taxon>Bacteria</taxon>
        <taxon>Pseudomonadati</taxon>
        <taxon>Myxococcota</taxon>
        <taxon>Polyangia</taxon>
        <taxon>Nannocystales</taxon>
        <taxon>Nannocystaceae</taxon>
        <taxon>Nannocystis</taxon>
    </lineage>
</organism>
<dbReference type="InterPro" id="IPR003819">
    <property type="entry name" value="TauD/TfdA-like"/>
</dbReference>
<evidence type="ECO:0000256" key="3">
    <source>
        <dbReference type="ARBA" id="ARBA00008654"/>
    </source>
</evidence>
<keyword evidence="5" id="KW-0479">Metal-binding</keyword>
<name>A0ABT5EA65_9BACT</name>
<evidence type="ECO:0000256" key="1">
    <source>
        <dbReference type="ARBA" id="ARBA00001954"/>
    </source>
</evidence>
<dbReference type="InterPro" id="IPR038492">
    <property type="entry name" value="GBBH-like_N_sf"/>
</dbReference>
<sequence length="371" mass="41518">MKDAPRDAVELHGDWLRVPLGDGHTADFHYRWLRHNCDRERHPLTRERTRCSSELADDVRPRVASLAGDALFVVWEPDGHESLYPLTWLDTHAYARGRVDVPAPSADLAALEVSAADVALGRQIAAALARVRERGAAVVRHDPSDSTPPEAQTEAIVTAFEAAGLRAVATHFGRIEDLRTDNTTNQNTDQLGYTDAPIHLHTDQPFLERPPRYQVLQCIRAADQGGDNLLADARAAFRHLEAHDARAAELLATVPVRFDRKQQNFARVVESPIVARRGDRDFLVRCSYFTLAPHRLPFSQMGEFYRAHDRFIRLVRDPQHHVLVGLQPGDWLVYDNHRTLHARTGFTGPRWLRGIYFDPAEASAAAGAGAT</sequence>